<dbReference type="PANTHER" id="PTHR43463">
    <property type="entry name" value="NICOTINATE-NUCLEOTIDE--DIMETHYLBENZIMIDAZOLE PHOSPHORIBOSYLTRANSFERASE"/>
    <property type="match status" value="1"/>
</dbReference>
<accession>A0A6J7GJN0</accession>
<dbReference type="Pfam" id="PF02277">
    <property type="entry name" value="DBI_PRT"/>
    <property type="match status" value="1"/>
</dbReference>
<name>A0A6J7GJN0_9ZZZZ</name>
<sequence length="268" mass="28367">MPEVLTPLQSLIERITTPTPPDFGATATALEALGHVGDAVKWLASVQGVWPPKEPQSVTVVALGSDSRRDEPSTYAVVDVPGDALEAILAGASAVDRAVDSGADALILQDSAFLAPRTLALIALLTSTDAAAATLRQLDATAWMRHVGTVRDSMRVGRKNLGDEVALLDSLQAHDVAVMTGALLAAAARKTPVVTDSTTSLAAALVAHRISYRSREWWWASQRPADPAAHVALERLDLHPFVDLHLVNEPGIAPALVFHSLRAALTRI</sequence>
<protein>
    <submittedName>
        <fullName evidence="1">Unannotated protein</fullName>
    </submittedName>
</protein>
<dbReference type="GO" id="GO:0008939">
    <property type="term" value="F:nicotinate-nucleotide-dimethylbenzimidazole phosphoribosyltransferase activity"/>
    <property type="evidence" value="ECO:0007669"/>
    <property type="project" value="InterPro"/>
</dbReference>
<organism evidence="1">
    <name type="scientific">freshwater metagenome</name>
    <dbReference type="NCBI Taxonomy" id="449393"/>
    <lineage>
        <taxon>unclassified sequences</taxon>
        <taxon>metagenomes</taxon>
        <taxon>ecological metagenomes</taxon>
    </lineage>
</organism>
<dbReference type="InterPro" id="IPR003200">
    <property type="entry name" value="Nict_dMeBzImd_PRibTrfase"/>
</dbReference>
<dbReference type="Gene3D" id="3.40.50.10210">
    <property type="match status" value="1"/>
</dbReference>
<dbReference type="AlphaFoldDB" id="A0A6J7GJN0"/>
<reference evidence="1" key="1">
    <citation type="submission" date="2020-05" db="EMBL/GenBank/DDBJ databases">
        <authorList>
            <person name="Chiriac C."/>
            <person name="Salcher M."/>
            <person name="Ghai R."/>
            <person name="Kavagutti S V."/>
        </authorList>
    </citation>
    <scope>NUCLEOTIDE SEQUENCE</scope>
</reference>
<dbReference type="InterPro" id="IPR036087">
    <property type="entry name" value="Nict_dMeBzImd_PRibTrfase_sf"/>
</dbReference>
<proteinExistence type="predicted"/>
<dbReference type="PANTHER" id="PTHR43463:SF1">
    <property type="entry name" value="NICOTINATE-NUCLEOTIDE--DIMETHYLBENZIMIDAZOLE PHOSPHORIBOSYLTRANSFERASE"/>
    <property type="match status" value="1"/>
</dbReference>
<dbReference type="EMBL" id="CAFBMR010000012">
    <property type="protein sequence ID" value="CAB4907216.1"/>
    <property type="molecule type" value="Genomic_DNA"/>
</dbReference>
<evidence type="ECO:0000313" key="1">
    <source>
        <dbReference type="EMBL" id="CAB4907216.1"/>
    </source>
</evidence>
<gene>
    <name evidence="1" type="ORF">UFOPK3610_00521</name>
</gene>
<dbReference type="SUPFAM" id="SSF52733">
    <property type="entry name" value="Nicotinate mononucleotide:5,6-dimethylbenzimidazole phosphoribosyltransferase (CobT)"/>
    <property type="match status" value="1"/>
</dbReference>